<dbReference type="Pfam" id="PF00582">
    <property type="entry name" value="Usp"/>
    <property type="match status" value="1"/>
</dbReference>
<dbReference type="PANTHER" id="PTHR31964:SF144">
    <property type="entry name" value="USPA DOMAIN-CONTAINING PROTEIN"/>
    <property type="match status" value="1"/>
</dbReference>
<dbReference type="InterPro" id="IPR006015">
    <property type="entry name" value="Universal_stress_UspA"/>
</dbReference>
<dbReference type="SUPFAM" id="SSF52402">
    <property type="entry name" value="Adenine nucleotide alpha hydrolases-like"/>
    <property type="match status" value="1"/>
</dbReference>
<name>F2UME3_SALR5</name>
<dbReference type="RefSeq" id="XP_004989615.1">
    <property type="nucleotide sequence ID" value="XM_004989558.1"/>
</dbReference>
<dbReference type="OMA" id="YAYAPLM"/>
<dbReference type="InterPro" id="IPR006016">
    <property type="entry name" value="UspA"/>
</dbReference>
<organism evidence="2 3">
    <name type="scientific">Salpingoeca rosetta (strain ATCC 50818 / BSB-021)</name>
    <dbReference type="NCBI Taxonomy" id="946362"/>
    <lineage>
        <taxon>Eukaryota</taxon>
        <taxon>Choanoflagellata</taxon>
        <taxon>Craspedida</taxon>
        <taxon>Salpingoecidae</taxon>
        <taxon>Salpingoeca</taxon>
    </lineage>
</organism>
<dbReference type="OrthoDB" id="843225at2759"/>
<dbReference type="eggNOG" id="ENOG502RXWD">
    <property type="taxonomic scope" value="Eukaryota"/>
</dbReference>
<dbReference type="InParanoid" id="F2UME3"/>
<dbReference type="Gene3D" id="3.40.50.620">
    <property type="entry name" value="HUPs"/>
    <property type="match status" value="1"/>
</dbReference>
<evidence type="ECO:0000313" key="2">
    <source>
        <dbReference type="EMBL" id="EGD78292.1"/>
    </source>
</evidence>
<evidence type="ECO:0000313" key="3">
    <source>
        <dbReference type="Proteomes" id="UP000007799"/>
    </source>
</evidence>
<dbReference type="PRINTS" id="PR01438">
    <property type="entry name" value="UNVRSLSTRESS"/>
</dbReference>
<dbReference type="EMBL" id="GL832982">
    <property type="protein sequence ID" value="EGD78292.1"/>
    <property type="molecule type" value="Genomic_DNA"/>
</dbReference>
<gene>
    <name evidence="2" type="ORF">PTSG_12877</name>
</gene>
<dbReference type="InterPro" id="IPR014729">
    <property type="entry name" value="Rossmann-like_a/b/a_fold"/>
</dbReference>
<dbReference type="AlphaFoldDB" id="F2UME3"/>
<proteinExistence type="predicted"/>
<dbReference type="CDD" id="cd23659">
    <property type="entry name" value="USP_At3g01520-like"/>
    <property type="match status" value="1"/>
</dbReference>
<reference evidence="2" key="1">
    <citation type="submission" date="2009-08" db="EMBL/GenBank/DDBJ databases">
        <title>Annotation of Salpingoeca rosetta.</title>
        <authorList>
            <consortium name="The Broad Institute Genome Sequencing Platform"/>
            <person name="Russ C."/>
            <person name="Cuomo C."/>
            <person name="Burger G."/>
            <person name="Gray M.W."/>
            <person name="Holland P.W.H."/>
            <person name="King N."/>
            <person name="Lang F.B.F."/>
            <person name="Roger A.J."/>
            <person name="Ruiz-Trillo I."/>
            <person name="Young S.K."/>
            <person name="Zeng Q."/>
            <person name="Gargeya S."/>
            <person name="Alvarado L."/>
            <person name="Berlin A."/>
            <person name="Chapman S.B."/>
            <person name="Chen Z."/>
            <person name="Freedman E."/>
            <person name="Gellesch M."/>
            <person name="Goldberg J."/>
            <person name="Griggs A."/>
            <person name="Gujja S."/>
            <person name="Heilman E."/>
            <person name="Heiman D."/>
            <person name="Howarth C."/>
            <person name="Mehta T."/>
            <person name="Neiman D."/>
            <person name="Pearson M."/>
            <person name="Roberts A."/>
            <person name="Saif S."/>
            <person name="Shea T."/>
            <person name="Shenoy N."/>
            <person name="Sisk P."/>
            <person name="Stolte C."/>
            <person name="Sykes S."/>
            <person name="White J."/>
            <person name="Yandava C."/>
            <person name="Haas B."/>
            <person name="Nusbaum C."/>
            <person name="Birren B."/>
        </authorList>
    </citation>
    <scope>NUCLEOTIDE SEQUENCE</scope>
    <source>
        <strain evidence="2">ATCC 50818</strain>
    </source>
</reference>
<dbReference type="Proteomes" id="UP000007799">
    <property type="component" value="Unassembled WGS sequence"/>
</dbReference>
<dbReference type="PANTHER" id="PTHR31964">
    <property type="entry name" value="ADENINE NUCLEOTIDE ALPHA HYDROLASES-LIKE SUPERFAMILY PROTEIN"/>
    <property type="match status" value="1"/>
</dbReference>
<protein>
    <recommendedName>
        <fullName evidence="1">UspA domain-containing protein</fullName>
    </recommendedName>
</protein>
<evidence type="ECO:0000259" key="1">
    <source>
        <dbReference type="Pfam" id="PF00582"/>
    </source>
</evidence>
<feature type="domain" description="UspA" evidence="1">
    <location>
        <begin position="10"/>
        <end position="147"/>
    </location>
</feature>
<accession>F2UME3</accession>
<dbReference type="KEGG" id="sre:PTSG_12877"/>
<keyword evidence="3" id="KW-1185">Reference proteome</keyword>
<dbReference type="GeneID" id="16070165"/>
<sequence>MSSQQGHITVVGMDTSEASQNALRHTLSKAREGDTVHVLYCFTPLMDFVGPEFVKSPSPEQHEQWRLKEQSNFENAIKQVDLTSPAKVETSMLAGDPRSKLLEYAKRTNANEVVVGSHGKGFFSRNVLGSVSSYLSHHSDIPLTIVPWKRSADHPAQQQQQQAAEAKK</sequence>